<dbReference type="OrthoDB" id="7876829at2"/>
<gene>
    <name evidence="3" type="ORF">DI396_09465</name>
</gene>
<keyword evidence="4" id="KW-1185">Reference proteome</keyword>
<evidence type="ECO:0000313" key="4">
    <source>
        <dbReference type="Proteomes" id="UP000248012"/>
    </source>
</evidence>
<feature type="signal peptide" evidence="2">
    <location>
        <begin position="1"/>
        <end position="26"/>
    </location>
</feature>
<dbReference type="RefSeq" id="WP_110795962.1">
    <property type="nucleotide sequence ID" value="NZ_KZ826484.1"/>
</dbReference>
<reference evidence="3 4" key="1">
    <citation type="submission" date="2018-05" db="EMBL/GenBank/DDBJ databases">
        <title>Oceanovita maritima gen. nov., sp. nov., a marine bacterium in the family Rhodobacteraceae isolated from surface seawater of Lundu port Xiamen, China.</title>
        <authorList>
            <person name="Hetharua B.H."/>
            <person name="Min D."/>
            <person name="Liao H."/>
            <person name="Tian Y."/>
        </authorList>
    </citation>
    <scope>NUCLEOTIDE SEQUENCE [LARGE SCALE GENOMIC DNA]</scope>
    <source>
        <strain evidence="3 4">FSX-11</strain>
    </source>
</reference>
<sequence length="112" mass="12675">MSRKFISGILAASIAISALSAVPARANERDAARVVAGLTALFILGKAIENGRRDKATVTRHPGPSRAEILRRQREQERARARARERDRQHGHGAWRDHDHHARKTQPRRHIR</sequence>
<evidence type="ECO:0000256" key="2">
    <source>
        <dbReference type="SAM" id="SignalP"/>
    </source>
</evidence>
<accession>A0A2V4MYP3</accession>
<keyword evidence="2" id="KW-0732">Signal</keyword>
<evidence type="ECO:0000313" key="3">
    <source>
        <dbReference type="EMBL" id="PYC47654.1"/>
    </source>
</evidence>
<feature type="compositionally biased region" description="Basic and acidic residues" evidence="1">
    <location>
        <begin position="68"/>
        <end position="100"/>
    </location>
</feature>
<feature type="region of interest" description="Disordered" evidence="1">
    <location>
        <begin position="54"/>
        <end position="112"/>
    </location>
</feature>
<feature type="chain" id="PRO_5016025976" evidence="2">
    <location>
        <begin position="27"/>
        <end position="112"/>
    </location>
</feature>
<dbReference type="AlphaFoldDB" id="A0A2V4MYP3"/>
<organism evidence="3 4">
    <name type="scientific">Litorivita pollutaquae</name>
    <dbReference type="NCBI Taxonomy" id="2200892"/>
    <lineage>
        <taxon>Bacteria</taxon>
        <taxon>Pseudomonadati</taxon>
        <taxon>Pseudomonadota</taxon>
        <taxon>Alphaproteobacteria</taxon>
        <taxon>Rhodobacterales</taxon>
        <taxon>Paracoccaceae</taxon>
        <taxon>Litorivita</taxon>
    </lineage>
</organism>
<protein>
    <submittedName>
        <fullName evidence="3">Uncharacterized protein</fullName>
    </submittedName>
</protein>
<comment type="caution">
    <text evidence="3">The sequence shown here is derived from an EMBL/GenBank/DDBJ whole genome shotgun (WGS) entry which is preliminary data.</text>
</comment>
<proteinExistence type="predicted"/>
<name>A0A2V4MYP3_9RHOB</name>
<feature type="compositionally biased region" description="Basic residues" evidence="1">
    <location>
        <begin position="101"/>
        <end position="112"/>
    </location>
</feature>
<evidence type="ECO:0000256" key="1">
    <source>
        <dbReference type="SAM" id="MobiDB-lite"/>
    </source>
</evidence>
<dbReference type="Proteomes" id="UP000248012">
    <property type="component" value="Unassembled WGS sequence"/>
</dbReference>
<dbReference type="EMBL" id="QFVT01000005">
    <property type="protein sequence ID" value="PYC47654.1"/>
    <property type="molecule type" value="Genomic_DNA"/>
</dbReference>